<protein>
    <recommendedName>
        <fullName evidence="3">AAA+ ATPase domain-containing protein</fullName>
    </recommendedName>
</protein>
<accession>A0ABZ2JVJ7</accession>
<reference evidence="1 2" key="1">
    <citation type="submission" date="2021-12" db="EMBL/GenBank/DDBJ databases">
        <title>Discovery of the Pendulisporaceae a myxobacterial family with distinct sporulation behavior and unique specialized metabolism.</title>
        <authorList>
            <person name="Garcia R."/>
            <person name="Popoff A."/>
            <person name="Bader C.D."/>
            <person name="Loehr J."/>
            <person name="Walesch S."/>
            <person name="Walt C."/>
            <person name="Boldt J."/>
            <person name="Bunk B."/>
            <person name="Haeckl F.J.F.P.J."/>
            <person name="Gunesch A.P."/>
            <person name="Birkelbach J."/>
            <person name="Nuebel U."/>
            <person name="Pietschmann T."/>
            <person name="Bach T."/>
            <person name="Mueller R."/>
        </authorList>
    </citation>
    <scope>NUCLEOTIDE SEQUENCE [LARGE SCALE GENOMIC DNA]</scope>
    <source>
        <strain evidence="1 2">MSr12523</strain>
    </source>
</reference>
<name>A0ABZ2JVJ7_9BACT</name>
<dbReference type="RefSeq" id="WP_394841121.1">
    <property type="nucleotide sequence ID" value="NZ_CP089982.1"/>
</dbReference>
<organism evidence="1 2">
    <name type="scientific">Pendulispora brunnea</name>
    <dbReference type="NCBI Taxonomy" id="2905690"/>
    <lineage>
        <taxon>Bacteria</taxon>
        <taxon>Pseudomonadati</taxon>
        <taxon>Myxococcota</taxon>
        <taxon>Myxococcia</taxon>
        <taxon>Myxococcales</taxon>
        <taxon>Sorangiineae</taxon>
        <taxon>Pendulisporaceae</taxon>
        <taxon>Pendulispora</taxon>
    </lineage>
</organism>
<gene>
    <name evidence="1" type="ORF">LZC95_29130</name>
</gene>
<evidence type="ECO:0000313" key="2">
    <source>
        <dbReference type="Proteomes" id="UP001379533"/>
    </source>
</evidence>
<dbReference type="SUPFAM" id="SSF52540">
    <property type="entry name" value="P-loop containing nucleoside triphosphate hydrolases"/>
    <property type="match status" value="1"/>
</dbReference>
<proteinExistence type="predicted"/>
<dbReference type="Gene3D" id="3.40.50.300">
    <property type="entry name" value="P-loop containing nucleotide triphosphate hydrolases"/>
    <property type="match status" value="1"/>
</dbReference>
<dbReference type="Proteomes" id="UP001379533">
    <property type="component" value="Chromosome"/>
</dbReference>
<keyword evidence="2" id="KW-1185">Reference proteome</keyword>
<dbReference type="EMBL" id="CP089982">
    <property type="protein sequence ID" value="WXA90508.1"/>
    <property type="molecule type" value="Genomic_DNA"/>
</dbReference>
<evidence type="ECO:0000313" key="1">
    <source>
        <dbReference type="EMBL" id="WXA90508.1"/>
    </source>
</evidence>
<evidence type="ECO:0008006" key="3">
    <source>
        <dbReference type="Google" id="ProtNLM"/>
    </source>
</evidence>
<dbReference type="InterPro" id="IPR027417">
    <property type="entry name" value="P-loop_NTPase"/>
</dbReference>
<sequence>MLLRIIDKSGSSVELVLDAGAHVERVLAEVDGTSKLRSDDAAQLAKLVATLPKEADQLDVRVESTRSEFLARAWEQVALASEPLAASSFVRRFVGDGISEDDSERVYDLAPSGLRVLHVVAGTPSDAFARAVGVFCAEGAIDYEIFPSGTPEQLQERLADRTRAVHIVHYDGTVSIEAITALCETLARHKVPVLAVDARAYADGDLGEAALAAHRAGLGNVIGLAQSTDPWAGGRSFEAVYRHLTTGVPLSKAVVEAQKEISSPGEPSLVHFGGQKVTFFEKAQTRAGLAESQTLAVARQRLLGFKAAMLPPHALHVSDGPGIELLARVRDGSCALTLVGEPGSGKTHAAHQVALYLSQRKNIDFAFYFDFTSDSYSKGDMLEMIAPVLQLDVREREEARAALKKLRCCFVLDALPTAGGKPDWDELLDFVSELLGDGHIVLATGAAVSPKFVEVTVAPLPAGAQQRVAEARLAECSLSNHDVRGLLTATRGNPFLLRYTIPLLARLSADELVQAIEKRIAPEASPVQAFYEWQWSEMPAARQRMLLLCSEIEGVLLELIMVGFGQGAPEGRDFSEALTDWERGGFVVRVPLGRMVDSRCLPFLEAEREGRLAGEARDEARLELSQRLCEGLRLLGQHLRKQQNPGLSQYLIARRAQWRAHFERLWAAKDYRGFMGARNAFDELLHQAQLGPESAEWALYLVRRSPEPRIDGDVNPEEQLAWLALATQALTTPHAQNDEHLAKGAVVWQRWLDARPADVDKRELLHFQRAAMFLDVFHRTKKDWKAAMAVNEKAYPIYRRAEAWIMAIQALKALSRCHAEEGAPEKALSYEDAILDDITYAGAPPGFEAQQWFDVAVARATRGAFAEADAVITRIRARDDAKPFGDALDELKAEVDFQQGRYAEALPHHFKLWTRASQSEQRPVLDRLRTRFSEFEQKLGAEAFRRAMDQHLPEGTPRPR</sequence>